<organism evidence="2 3">
    <name type="scientific">Photobacterium frigidiphilum</name>
    <dbReference type="NCBI Taxonomy" id="264736"/>
    <lineage>
        <taxon>Bacteria</taxon>
        <taxon>Pseudomonadati</taxon>
        <taxon>Pseudomonadota</taxon>
        <taxon>Gammaproteobacteria</taxon>
        <taxon>Vibrionales</taxon>
        <taxon>Vibrionaceae</taxon>
        <taxon>Photobacterium</taxon>
    </lineage>
</organism>
<protein>
    <submittedName>
        <fullName evidence="2">GNAT family N-acetyltransferase</fullName>
    </submittedName>
</protein>
<dbReference type="InterPro" id="IPR016181">
    <property type="entry name" value="Acyl_CoA_acyltransferase"/>
</dbReference>
<dbReference type="OrthoDB" id="9789605at2"/>
<name>A0A2T3J8U9_9GAMM</name>
<dbReference type="GO" id="GO:0016747">
    <property type="term" value="F:acyltransferase activity, transferring groups other than amino-acyl groups"/>
    <property type="evidence" value="ECO:0007669"/>
    <property type="project" value="InterPro"/>
</dbReference>
<dbReference type="EMBL" id="PYMJ01000034">
    <property type="protein sequence ID" value="PSU45195.1"/>
    <property type="molecule type" value="Genomic_DNA"/>
</dbReference>
<gene>
    <name evidence="2" type="ORF">C9J12_23610</name>
</gene>
<dbReference type="CDD" id="cd04301">
    <property type="entry name" value="NAT_SF"/>
    <property type="match status" value="1"/>
</dbReference>
<feature type="domain" description="N-acetyltransferase" evidence="1">
    <location>
        <begin position="1"/>
        <end position="148"/>
    </location>
</feature>
<dbReference type="SUPFAM" id="SSF55729">
    <property type="entry name" value="Acyl-CoA N-acyltransferases (Nat)"/>
    <property type="match status" value="1"/>
</dbReference>
<evidence type="ECO:0000313" key="3">
    <source>
        <dbReference type="Proteomes" id="UP000240987"/>
    </source>
</evidence>
<comment type="caution">
    <text evidence="2">The sequence shown here is derived from an EMBL/GenBank/DDBJ whole genome shotgun (WGS) entry which is preliminary data.</text>
</comment>
<dbReference type="PROSITE" id="PS51186">
    <property type="entry name" value="GNAT"/>
    <property type="match status" value="1"/>
</dbReference>
<evidence type="ECO:0000313" key="2">
    <source>
        <dbReference type="EMBL" id="PSU45195.1"/>
    </source>
</evidence>
<reference evidence="2 3" key="1">
    <citation type="submission" date="2018-01" db="EMBL/GenBank/DDBJ databases">
        <title>Whole genome sequencing of Histamine producing bacteria.</title>
        <authorList>
            <person name="Butler K."/>
        </authorList>
    </citation>
    <scope>NUCLEOTIDE SEQUENCE [LARGE SCALE GENOMIC DNA]</scope>
    <source>
        <strain evidence="2 3">JCM 12947</strain>
    </source>
</reference>
<dbReference type="Pfam" id="PF13673">
    <property type="entry name" value="Acetyltransf_10"/>
    <property type="match status" value="1"/>
</dbReference>
<dbReference type="PANTHER" id="PTHR43451:SF1">
    <property type="entry name" value="ACETYLTRANSFERASE"/>
    <property type="match status" value="1"/>
</dbReference>
<dbReference type="Gene3D" id="3.40.630.30">
    <property type="match status" value="1"/>
</dbReference>
<dbReference type="RefSeq" id="WP_107244947.1">
    <property type="nucleotide sequence ID" value="NZ_PYMJ01000034.1"/>
</dbReference>
<evidence type="ECO:0000259" key="1">
    <source>
        <dbReference type="PROSITE" id="PS51186"/>
    </source>
</evidence>
<dbReference type="InterPro" id="IPR052564">
    <property type="entry name" value="N-acetyltrans/Recomb-assoc"/>
</dbReference>
<proteinExistence type="predicted"/>
<accession>A0A2T3J8U9</accession>
<sequence length="148" mass="16614">MIEQVNDTDVSDIIKLISKSIKTCIDVPTAEADGLIACSVDEILWWKCHQESTAHYIYRIDDKVVGTILIKDFCYISNLFVDPDFHHQGIGKQLILHALAICKRCSPQSTVKLNSSFYAASFYQKMGFEQIGNAKDLPGGCIPFERVL</sequence>
<dbReference type="AlphaFoldDB" id="A0A2T3J8U9"/>
<dbReference type="Proteomes" id="UP000240987">
    <property type="component" value="Unassembled WGS sequence"/>
</dbReference>
<dbReference type="InterPro" id="IPR000182">
    <property type="entry name" value="GNAT_dom"/>
</dbReference>
<keyword evidence="2" id="KW-0808">Transferase</keyword>
<dbReference type="PANTHER" id="PTHR43451">
    <property type="entry name" value="ACETYLTRANSFERASE (GNAT) FAMILY PROTEIN"/>
    <property type="match status" value="1"/>
</dbReference>
<keyword evidence="3" id="KW-1185">Reference proteome</keyword>